<evidence type="ECO:0000256" key="2">
    <source>
        <dbReference type="ARBA" id="ARBA00010989"/>
    </source>
</evidence>
<evidence type="ECO:0000256" key="3">
    <source>
        <dbReference type="ARBA" id="ARBA00022630"/>
    </source>
</evidence>
<dbReference type="GO" id="GO:0008115">
    <property type="term" value="F:sarcosine oxidase activity"/>
    <property type="evidence" value="ECO:0007669"/>
    <property type="project" value="TreeGrafter"/>
</dbReference>
<sequence length="419" mass="46040">MADSTKTETPYDAVVIGAGVMGSTTAYNLAKRGHRTLLLEQFDFLHHRGSSHGESRTIRATYPEAYYAAMVADSARLWTRAEAEIGYRVYFSSAQLDVGPAESKSLSAVIANCKTHGVPHQILYGREVGERFKGRFNVPEGWVGLVTELGGVIKPTKAVAMFQALALKNGAVLKDNVEVSGISRGEDEEGLLEILTSSGERFRARKCVVAAGAWMRKLVKTVAGVELPIQPLECSVCYWRIQDGYENDFSLNHGDHSDRFPTFASYGDPYVYGTPSLEYPGLIKAAVHNGTVCDPDRRDWGKGLYEDHLRKWIEERFEGRVDSSGPVSTQSCMYSMTPDEDFVIDFIGGEFGKDLVVGGGFSGHGFKMAPLIGRVLADLVMEGVAKGVEMEHFRIGRFDGGGKGNVKEFEDQVCFAKFN</sequence>
<dbReference type="Gene3D" id="3.50.50.60">
    <property type="entry name" value="FAD/NAD(P)-binding domain"/>
    <property type="match status" value="1"/>
</dbReference>
<accession>A0A7N0TD78</accession>
<evidence type="ECO:0000313" key="7">
    <source>
        <dbReference type="EnsemblPlants" id="Kaladp0032s0297.1.v1.1.CDS.1"/>
    </source>
</evidence>
<keyword evidence="3" id="KW-0285">Flavoprotein</keyword>
<comment type="similarity">
    <text evidence="2">Belongs to the MSOX/MTOX family.</text>
</comment>
<evidence type="ECO:0000313" key="8">
    <source>
        <dbReference type="Proteomes" id="UP000594263"/>
    </source>
</evidence>
<dbReference type="EnsemblPlants" id="Kaladp0032s0297.1.v1.1">
    <property type="protein sequence ID" value="Kaladp0032s0297.1.v1.1.CDS.1"/>
    <property type="gene ID" value="Kaladp0032s0297.v1.1"/>
</dbReference>
<evidence type="ECO:0000259" key="6">
    <source>
        <dbReference type="Pfam" id="PF01266"/>
    </source>
</evidence>
<evidence type="ECO:0000256" key="1">
    <source>
        <dbReference type="ARBA" id="ARBA00001974"/>
    </source>
</evidence>
<dbReference type="Gene3D" id="3.30.9.10">
    <property type="entry name" value="D-Amino Acid Oxidase, subunit A, domain 2"/>
    <property type="match status" value="1"/>
</dbReference>
<proteinExistence type="inferred from homology"/>
<feature type="domain" description="FAD dependent oxidoreductase" evidence="6">
    <location>
        <begin position="12"/>
        <end position="379"/>
    </location>
</feature>
<dbReference type="Gramene" id="Kaladp0032s0297.1.v1.1">
    <property type="protein sequence ID" value="Kaladp0032s0297.1.v1.1.CDS.1"/>
    <property type="gene ID" value="Kaladp0032s0297.v1.1"/>
</dbReference>
<dbReference type="GO" id="GO:0050660">
    <property type="term" value="F:flavin adenine dinucleotide binding"/>
    <property type="evidence" value="ECO:0007669"/>
    <property type="project" value="InterPro"/>
</dbReference>
<dbReference type="InterPro" id="IPR045170">
    <property type="entry name" value="MTOX"/>
</dbReference>
<dbReference type="PANTHER" id="PTHR10961">
    <property type="entry name" value="PEROXISOMAL SARCOSINE OXIDASE"/>
    <property type="match status" value="1"/>
</dbReference>
<organism evidence="7 8">
    <name type="scientific">Kalanchoe fedtschenkoi</name>
    <name type="common">Lavender scallops</name>
    <name type="synonym">South American air plant</name>
    <dbReference type="NCBI Taxonomy" id="63787"/>
    <lineage>
        <taxon>Eukaryota</taxon>
        <taxon>Viridiplantae</taxon>
        <taxon>Streptophyta</taxon>
        <taxon>Embryophyta</taxon>
        <taxon>Tracheophyta</taxon>
        <taxon>Spermatophyta</taxon>
        <taxon>Magnoliopsida</taxon>
        <taxon>eudicotyledons</taxon>
        <taxon>Gunneridae</taxon>
        <taxon>Pentapetalae</taxon>
        <taxon>Saxifragales</taxon>
        <taxon>Crassulaceae</taxon>
        <taxon>Kalanchoe</taxon>
    </lineage>
</organism>
<dbReference type="OMA" id="WPMLWAH"/>
<dbReference type="Pfam" id="PF01266">
    <property type="entry name" value="DAO"/>
    <property type="match status" value="1"/>
</dbReference>
<dbReference type="InterPro" id="IPR036188">
    <property type="entry name" value="FAD/NAD-bd_sf"/>
</dbReference>
<keyword evidence="8" id="KW-1185">Reference proteome</keyword>
<dbReference type="SUPFAM" id="SSF51905">
    <property type="entry name" value="FAD/NAD(P)-binding domain"/>
    <property type="match status" value="1"/>
</dbReference>
<comment type="cofactor">
    <cofactor evidence="1">
        <name>FAD</name>
        <dbReference type="ChEBI" id="CHEBI:57692"/>
    </cofactor>
</comment>
<reference evidence="7" key="1">
    <citation type="submission" date="2021-01" db="UniProtKB">
        <authorList>
            <consortium name="EnsemblPlants"/>
        </authorList>
    </citation>
    <scope>IDENTIFICATION</scope>
</reference>
<evidence type="ECO:0000256" key="4">
    <source>
        <dbReference type="ARBA" id="ARBA00022827"/>
    </source>
</evidence>
<keyword evidence="5" id="KW-0560">Oxidoreductase</keyword>
<name>A0A7N0TD78_KALFE</name>
<dbReference type="InterPro" id="IPR006076">
    <property type="entry name" value="FAD-dep_OxRdtase"/>
</dbReference>
<dbReference type="PANTHER" id="PTHR10961:SF7">
    <property type="entry name" value="FAD DEPENDENT OXIDOREDUCTASE DOMAIN-CONTAINING PROTEIN"/>
    <property type="match status" value="1"/>
</dbReference>
<dbReference type="SUPFAM" id="SSF54373">
    <property type="entry name" value="FAD-linked reductases, C-terminal domain"/>
    <property type="match status" value="1"/>
</dbReference>
<evidence type="ECO:0000256" key="5">
    <source>
        <dbReference type="ARBA" id="ARBA00023002"/>
    </source>
</evidence>
<dbReference type="AlphaFoldDB" id="A0A7N0TD78"/>
<keyword evidence="4" id="KW-0274">FAD</keyword>
<dbReference type="Proteomes" id="UP000594263">
    <property type="component" value="Unplaced"/>
</dbReference>
<protein>
    <recommendedName>
        <fullName evidence="6">FAD dependent oxidoreductase domain-containing protein</fullName>
    </recommendedName>
</protein>